<evidence type="ECO:0000256" key="3">
    <source>
        <dbReference type="ARBA" id="ARBA00021438"/>
    </source>
</evidence>
<comment type="subcellular location">
    <subcellularLocation>
        <location evidence="1">Nucleus</location>
    </subcellularLocation>
</comment>
<evidence type="ECO:0000256" key="2">
    <source>
        <dbReference type="ARBA" id="ARBA00009801"/>
    </source>
</evidence>
<keyword evidence="6" id="KW-0597">Phosphoprotein</keyword>
<dbReference type="InterPro" id="IPR038664">
    <property type="entry name" value="Gar1/Naf1_Cbf5-bd_sf"/>
</dbReference>
<dbReference type="OMA" id="WKNDDEP"/>
<dbReference type="SUPFAM" id="SSF50447">
    <property type="entry name" value="Translation proteins"/>
    <property type="match status" value="1"/>
</dbReference>
<keyword evidence="7" id="KW-0694">RNA-binding</keyword>
<feature type="compositionally biased region" description="Low complexity" evidence="9">
    <location>
        <begin position="379"/>
        <end position="389"/>
    </location>
</feature>
<dbReference type="PANTHER" id="PTHR31633">
    <property type="entry name" value="H/ACA RIBONUCLEOPROTEIN COMPLEX NON-CORE SUBUNIT NAF1"/>
    <property type="match status" value="1"/>
</dbReference>
<dbReference type="AlphaFoldDB" id="A7TGH9"/>
<proteinExistence type="inferred from homology"/>
<keyword evidence="11" id="KW-1185">Reference proteome</keyword>
<evidence type="ECO:0000256" key="9">
    <source>
        <dbReference type="SAM" id="MobiDB-lite"/>
    </source>
</evidence>
<dbReference type="STRING" id="436907.A7TGH9"/>
<feature type="compositionally biased region" description="Pro residues" evidence="9">
    <location>
        <begin position="390"/>
        <end position="402"/>
    </location>
</feature>
<keyword evidence="8" id="KW-0539">Nucleus</keyword>
<dbReference type="eggNOG" id="KOG2236">
    <property type="taxonomic scope" value="Eukaryota"/>
</dbReference>
<feature type="compositionally biased region" description="Polar residues" evidence="9">
    <location>
        <begin position="480"/>
        <end position="505"/>
    </location>
</feature>
<feature type="compositionally biased region" description="Polar residues" evidence="9">
    <location>
        <begin position="325"/>
        <end position="345"/>
    </location>
</feature>
<dbReference type="RefSeq" id="XP_001646444.1">
    <property type="nucleotide sequence ID" value="XM_001646394.1"/>
</dbReference>
<dbReference type="FunCoup" id="A7TGH9">
    <property type="interactions" value="454"/>
</dbReference>
<dbReference type="HOGENOM" id="CLU_025072_1_0_1"/>
<dbReference type="GO" id="GO:0003723">
    <property type="term" value="F:RNA binding"/>
    <property type="evidence" value="ECO:0007669"/>
    <property type="project" value="UniProtKB-KW"/>
</dbReference>
<dbReference type="InterPro" id="IPR040309">
    <property type="entry name" value="Naf1"/>
</dbReference>
<gene>
    <name evidence="10" type="ORF">Kpol_1048p16</name>
</gene>
<feature type="compositionally biased region" description="Basic and acidic residues" evidence="9">
    <location>
        <begin position="40"/>
        <end position="59"/>
    </location>
</feature>
<dbReference type="EMBL" id="DS480387">
    <property type="protein sequence ID" value="EDO18586.1"/>
    <property type="molecule type" value="Genomic_DNA"/>
</dbReference>
<evidence type="ECO:0000256" key="8">
    <source>
        <dbReference type="ARBA" id="ARBA00023242"/>
    </source>
</evidence>
<feature type="compositionally biased region" description="Low complexity" evidence="9">
    <location>
        <begin position="446"/>
        <end position="479"/>
    </location>
</feature>
<dbReference type="KEGG" id="vpo:Kpol_1048p16"/>
<feature type="compositionally biased region" description="Basic residues" evidence="9">
    <location>
        <begin position="260"/>
        <end position="271"/>
    </location>
</feature>
<dbReference type="InParanoid" id="A7TGH9"/>
<evidence type="ECO:0000313" key="11">
    <source>
        <dbReference type="Proteomes" id="UP000000267"/>
    </source>
</evidence>
<feature type="compositionally biased region" description="Polar residues" evidence="9">
    <location>
        <begin position="410"/>
        <end position="419"/>
    </location>
</feature>
<dbReference type="Pfam" id="PF04410">
    <property type="entry name" value="Gar1"/>
    <property type="match status" value="1"/>
</dbReference>
<dbReference type="GO" id="GO:0005654">
    <property type="term" value="C:nucleoplasm"/>
    <property type="evidence" value="ECO:0007669"/>
    <property type="project" value="EnsemblFungi"/>
</dbReference>
<keyword evidence="5" id="KW-0698">rRNA processing</keyword>
<feature type="compositionally biased region" description="Polar residues" evidence="9">
    <location>
        <begin position="273"/>
        <end position="284"/>
    </location>
</feature>
<feature type="compositionally biased region" description="Basic residues" evidence="9">
    <location>
        <begin position="285"/>
        <end position="300"/>
    </location>
</feature>
<feature type="region of interest" description="Disordered" evidence="9">
    <location>
        <begin position="379"/>
        <end position="505"/>
    </location>
</feature>
<evidence type="ECO:0000256" key="5">
    <source>
        <dbReference type="ARBA" id="ARBA00022552"/>
    </source>
</evidence>
<protein>
    <recommendedName>
        <fullName evidence="3">H/ACA ribonucleoprotein complex non-core subunit NAF1</fullName>
    </recommendedName>
</protein>
<accession>A7TGH9</accession>
<dbReference type="InterPro" id="IPR007504">
    <property type="entry name" value="H/ACA_rnp_Gar1/Naf1"/>
</dbReference>
<evidence type="ECO:0000256" key="4">
    <source>
        <dbReference type="ARBA" id="ARBA00022517"/>
    </source>
</evidence>
<sequence length="505" mass="57962">MSEDLFAKALEENGERKNELLPLHDDIDIGDISSSDEESESKKEEKVGDINEDIAKGDNEASESSSPSSSSSLSSSSEGDDSETSDDDDNDNEAAAESDIEEEAIDGPIRSKNELTEEPVIGVPEDYLIDISTEIKNIGKIKSVIDKDIIVELSGSGENRILKEGTIFCLNDRTIIGTLAEVFGKLTNPLYRIVASNKDSTDNLKEKIGEDVFYVIRDAHWLDTFELKKVKGTDASNGYDEELPEEEQEFSDDEKESMFKKMKKKQKKNKNSTRSSDNSENVTNRVHKQPLKNNSTHKIKQYPSMKFPNETPQSSYRSRDQRQQVNSNTTNKSRPVQSESNSYNRQEPARNNMEYSHPNHQFQEQYMNNYPKQVQHHQIYPPNMNYPQQPYNPGPQFQPPVPYQQFQYQGHSNGSQQYIPNGPNDMHYQNQYSYPHHQPVPPPPNNMNQVMQLHQLLMQQQQQQHNQQHNQQQQQHNQQAPTPVTQQYSFKNNQPSNQDKPYNDY</sequence>
<dbReference type="GO" id="GO:0005732">
    <property type="term" value="C:sno(s)RNA-containing ribonucleoprotein complex"/>
    <property type="evidence" value="ECO:0007669"/>
    <property type="project" value="InterPro"/>
</dbReference>
<feature type="compositionally biased region" description="Acidic residues" evidence="9">
    <location>
        <begin position="239"/>
        <end position="255"/>
    </location>
</feature>
<dbReference type="Gene3D" id="2.40.10.230">
    <property type="entry name" value="Probable tRNA pseudouridine synthase domain"/>
    <property type="match status" value="1"/>
</dbReference>
<dbReference type="Proteomes" id="UP000000267">
    <property type="component" value="Unassembled WGS sequence"/>
</dbReference>
<comment type="similarity">
    <text evidence="2">Belongs to the NAF1 family.</text>
</comment>
<feature type="compositionally biased region" description="Basic and acidic residues" evidence="9">
    <location>
        <begin position="15"/>
        <end position="27"/>
    </location>
</feature>
<reference evidence="10 11" key="1">
    <citation type="journal article" date="2007" name="Proc. Natl. Acad. Sci. U.S.A.">
        <title>Independent sorting-out of thousands of duplicated gene pairs in two yeast species descended from a whole-genome duplication.</title>
        <authorList>
            <person name="Scannell D.R."/>
            <person name="Frank A.C."/>
            <person name="Conant G.C."/>
            <person name="Byrne K.P."/>
            <person name="Woolfit M."/>
            <person name="Wolfe K.H."/>
        </authorList>
    </citation>
    <scope>NUCLEOTIDE SEQUENCE [LARGE SCALE GENOMIC DNA]</scope>
    <source>
        <strain evidence="11">ATCC 22028 / DSM 70294 / BCRC 21397 / CBS 2163 / NBRC 10782 / NRRL Y-8283 / UCD 57-17</strain>
    </source>
</reference>
<dbReference type="GO" id="GO:0000493">
    <property type="term" value="P:box H/ACA snoRNP assembly"/>
    <property type="evidence" value="ECO:0007669"/>
    <property type="project" value="EnsemblFungi"/>
</dbReference>
<dbReference type="GeneID" id="5546886"/>
<feature type="compositionally biased region" description="Acidic residues" evidence="9">
    <location>
        <begin position="78"/>
        <end position="105"/>
    </location>
</feature>
<evidence type="ECO:0000256" key="1">
    <source>
        <dbReference type="ARBA" id="ARBA00004123"/>
    </source>
</evidence>
<feature type="region of interest" description="Disordered" evidence="9">
    <location>
        <begin position="234"/>
        <end position="355"/>
    </location>
</feature>
<evidence type="ECO:0000256" key="6">
    <source>
        <dbReference type="ARBA" id="ARBA00022553"/>
    </source>
</evidence>
<evidence type="ECO:0000313" key="10">
    <source>
        <dbReference type="EMBL" id="EDO18586.1"/>
    </source>
</evidence>
<feature type="compositionally biased region" description="Low complexity" evidence="9">
    <location>
        <begin position="62"/>
        <end position="77"/>
    </location>
</feature>
<dbReference type="InterPro" id="IPR009000">
    <property type="entry name" value="Transl_B-barrel_sf"/>
</dbReference>
<dbReference type="OrthoDB" id="21550at2759"/>
<dbReference type="PANTHER" id="PTHR31633:SF1">
    <property type="entry name" value="H_ACA RIBONUCLEOPROTEIN COMPLEX NON-CORE SUBUNIT NAF1"/>
    <property type="match status" value="1"/>
</dbReference>
<dbReference type="GO" id="GO:0001522">
    <property type="term" value="P:pseudouridine synthesis"/>
    <property type="evidence" value="ECO:0007669"/>
    <property type="project" value="InterPro"/>
</dbReference>
<name>A7TGH9_VANPO</name>
<dbReference type="GO" id="GO:0006364">
    <property type="term" value="P:rRNA processing"/>
    <property type="evidence" value="ECO:0007669"/>
    <property type="project" value="UniProtKB-KW"/>
</dbReference>
<feature type="region of interest" description="Disordered" evidence="9">
    <location>
        <begin position="15"/>
        <end position="117"/>
    </location>
</feature>
<organism evidence="11">
    <name type="scientific">Vanderwaltozyma polyspora (strain ATCC 22028 / DSM 70294 / BCRC 21397 / CBS 2163 / NBRC 10782 / NRRL Y-8283 / UCD 57-17)</name>
    <name type="common">Kluyveromyces polysporus</name>
    <dbReference type="NCBI Taxonomy" id="436907"/>
    <lineage>
        <taxon>Eukaryota</taxon>
        <taxon>Fungi</taxon>
        <taxon>Dikarya</taxon>
        <taxon>Ascomycota</taxon>
        <taxon>Saccharomycotina</taxon>
        <taxon>Saccharomycetes</taxon>
        <taxon>Saccharomycetales</taxon>
        <taxon>Saccharomycetaceae</taxon>
        <taxon>Vanderwaltozyma</taxon>
    </lineage>
</organism>
<evidence type="ECO:0000256" key="7">
    <source>
        <dbReference type="ARBA" id="ARBA00022884"/>
    </source>
</evidence>
<keyword evidence="4" id="KW-0690">Ribosome biogenesis</keyword>